<evidence type="ECO:0000256" key="9">
    <source>
        <dbReference type="ARBA" id="ARBA00023136"/>
    </source>
</evidence>
<reference evidence="17" key="1">
    <citation type="submission" date="2022-03" db="EMBL/GenBank/DDBJ databases">
        <authorList>
            <person name="Martin C."/>
        </authorList>
    </citation>
    <scope>NUCLEOTIDE SEQUENCE</scope>
</reference>
<gene>
    <name evidence="17" type="ORF">OFUS_LOCUS14802</name>
</gene>
<name>A0A8J1TR25_OWEFU</name>
<evidence type="ECO:0000256" key="11">
    <source>
        <dbReference type="ARBA" id="ARBA00023228"/>
    </source>
</evidence>
<dbReference type="OrthoDB" id="6100521at2759"/>
<keyword evidence="5" id="KW-0732">Signal</keyword>
<evidence type="ECO:0000256" key="7">
    <source>
        <dbReference type="ARBA" id="ARBA00022989"/>
    </source>
</evidence>
<evidence type="ECO:0000313" key="18">
    <source>
        <dbReference type="Proteomes" id="UP000749559"/>
    </source>
</evidence>
<keyword evidence="18" id="KW-1185">Reference proteome</keyword>
<keyword evidence="12" id="KW-0968">Cytoplasmic vesicle</keyword>
<evidence type="ECO:0000256" key="10">
    <source>
        <dbReference type="ARBA" id="ARBA00023163"/>
    </source>
</evidence>
<evidence type="ECO:0000256" key="16">
    <source>
        <dbReference type="ARBA" id="ARBA00046288"/>
    </source>
</evidence>
<keyword evidence="11" id="KW-0458">Lysosome</keyword>
<evidence type="ECO:0000256" key="4">
    <source>
        <dbReference type="ARBA" id="ARBA00022692"/>
    </source>
</evidence>
<evidence type="ECO:0000313" key="17">
    <source>
        <dbReference type="EMBL" id="CAH1789450.1"/>
    </source>
</evidence>
<evidence type="ECO:0000256" key="8">
    <source>
        <dbReference type="ARBA" id="ARBA00023015"/>
    </source>
</evidence>
<protein>
    <recommendedName>
        <fullName evidence="14">WW domain binding protein VOPP1</fullName>
    </recommendedName>
    <alternativeName>
        <fullName evidence="15">Vesicular, overexpressed in cancer, prosurvival protein 1</fullName>
    </alternativeName>
</protein>
<keyword evidence="7" id="KW-1133">Transmembrane helix</keyword>
<dbReference type="PANTHER" id="PTHR14971:SF2">
    <property type="entry name" value="VESICULAR, OVEREXPRESSED IN CANCER, PROSURVIVAL PROTEIN 1"/>
    <property type="match status" value="1"/>
</dbReference>
<comment type="subcellular location">
    <subcellularLocation>
        <location evidence="1">Cytoplasmic vesicle membrane</location>
    </subcellularLocation>
    <subcellularLocation>
        <location evidence="16">Endomembrane system</location>
        <topology evidence="16">Single-pass type I membrane protein</topology>
    </subcellularLocation>
    <subcellularLocation>
        <location evidence="13">Late endosome membrane</location>
        <topology evidence="13">Single-pass membrane protein</topology>
    </subcellularLocation>
    <subcellularLocation>
        <location evidence="2">Lysosome membrane</location>
    </subcellularLocation>
</comment>
<dbReference type="InterPro" id="IPR026229">
    <property type="entry name" value="VOPP1"/>
</dbReference>
<evidence type="ECO:0000256" key="6">
    <source>
        <dbReference type="ARBA" id="ARBA00022753"/>
    </source>
</evidence>
<comment type="similarity">
    <text evidence="3">Belongs to the VOPP1/ECOP family.</text>
</comment>
<organism evidence="17 18">
    <name type="scientific">Owenia fusiformis</name>
    <name type="common">Polychaete worm</name>
    <dbReference type="NCBI Taxonomy" id="6347"/>
    <lineage>
        <taxon>Eukaryota</taxon>
        <taxon>Metazoa</taxon>
        <taxon>Spiralia</taxon>
        <taxon>Lophotrochozoa</taxon>
        <taxon>Annelida</taxon>
        <taxon>Polychaeta</taxon>
        <taxon>Sedentaria</taxon>
        <taxon>Canalipalpata</taxon>
        <taxon>Sabellida</taxon>
        <taxon>Oweniida</taxon>
        <taxon>Oweniidae</taxon>
        <taxon>Owenia</taxon>
    </lineage>
</organism>
<dbReference type="EMBL" id="CAIIXF020000007">
    <property type="protein sequence ID" value="CAH1789450.1"/>
    <property type="molecule type" value="Genomic_DNA"/>
</dbReference>
<dbReference type="GO" id="GO:0031902">
    <property type="term" value="C:late endosome membrane"/>
    <property type="evidence" value="ECO:0007669"/>
    <property type="project" value="UniProtKB-SubCell"/>
</dbReference>
<dbReference type="GO" id="GO:0005765">
    <property type="term" value="C:lysosomal membrane"/>
    <property type="evidence" value="ECO:0007669"/>
    <property type="project" value="UniProtKB-SubCell"/>
</dbReference>
<keyword evidence="9" id="KW-0472">Membrane</keyword>
<sequence>MNSLDVFQLVIGFVFVITQVEGKHCWYSSSNGKENFNFRCSAYQYCCGNNCCESFAGFYRLWYFWLCVLLMLMFCSGSGYWFKRRYYQRVLVTNGQPPSGPVSTATTNTYNQPSLAYPNMFMSQACRGVPVPPPHYSTMAPTHLGAAGPPAYGQNGGAYTNPPYGPPPAYDTLAKQQMAFEEHSQAHGQQ</sequence>
<keyword evidence="10" id="KW-0804">Transcription</keyword>
<evidence type="ECO:0000256" key="3">
    <source>
        <dbReference type="ARBA" id="ARBA00006655"/>
    </source>
</evidence>
<dbReference type="PANTHER" id="PTHR14971">
    <property type="entry name" value="VESICULAR, OVEREXPRESSED IN CANCER, PROSURVIVAL PROTEIN 1"/>
    <property type="match status" value="1"/>
</dbReference>
<evidence type="ECO:0000256" key="13">
    <source>
        <dbReference type="ARBA" id="ARBA00035628"/>
    </source>
</evidence>
<evidence type="ECO:0000256" key="5">
    <source>
        <dbReference type="ARBA" id="ARBA00022729"/>
    </source>
</evidence>
<comment type="caution">
    <text evidence="17">The sequence shown here is derived from an EMBL/GenBank/DDBJ whole genome shotgun (WGS) entry which is preliminary data.</text>
</comment>
<proteinExistence type="inferred from homology"/>
<evidence type="ECO:0000256" key="12">
    <source>
        <dbReference type="ARBA" id="ARBA00023329"/>
    </source>
</evidence>
<accession>A0A8J1TR25</accession>
<keyword evidence="8" id="KW-0805">Transcription regulation</keyword>
<evidence type="ECO:0000256" key="15">
    <source>
        <dbReference type="ARBA" id="ARBA00035715"/>
    </source>
</evidence>
<dbReference type="AlphaFoldDB" id="A0A8J1TR25"/>
<evidence type="ECO:0000256" key="1">
    <source>
        <dbReference type="ARBA" id="ARBA00004156"/>
    </source>
</evidence>
<keyword evidence="6" id="KW-0967">Endosome</keyword>
<evidence type="ECO:0000256" key="2">
    <source>
        <dbReference type="ARBA" id="ARBA00004656"/>
    </source>
</evidence>
<dbReference type="Proteomes" id="UP000749559">
    <property type="component" value="Unassembled WGS sequence"/>
</dbReference>
<keyword evidence="4" id="KW-0812">Transmembrane</keyword>
<evidence type="ECO:0000256" key="14">
    <source>
        <dbReference type="ARBA" id="ARBA00035708"/>
    </source>
</evidence>